<dbReference type="Proteomes" id="UP000286415">
    <property type="component" value="Unassembled WGS sequence"/>
</dbReference>
<gene>
    <name evidence="11" type="ORF">CSKR_105657</name>
</gene>
<evidence type="ECO:0000313" key="11">
    <source>
        <dbReference type="EMBL" id="KAG5448145.1"/>
    </source>
</evidence>
<keyword evidence="12" id="KW-1185">Reference proteome</keyword>
<evidence type="ECO:0000256" key="5">
    <source>
        <dbReference type="ARBA" id="ARBA00022884"/>
    </source>
</evidence>
<comment type="similarity">
    <text evidence="2">Belongs to the snRNP Sm proteins family.</text>
</comment>
<evidence type="ECO:0000256" key="9">
    <source>
        <dbReference type="ARBA" id="ARBA00067758"/>
    </source>
</evidence>
<keyword evidence="7" id="KW-0539">Nucleus</keyword>
<dbReference type="InterPro" id="IPR040002">
    <property type="entry name" value="Sm-like_LSM3"/>
</dbReference>
<dbReference type="GO" id="GO:0000398">
    <property type="term" value="P:mRNA splicing, via spliceosome"/>
    <property type="evidence" value="ECO:0007669"/>
    <property type="project" value="InterPro"/>
</dbReference>
<organism evidence="11 12">
    <name type="scientific">Clonorchis sinensis</name>
    <name type="common">Chinese liver fluke</name>
    <dbReference type="NCBI Taxonomy" id="79923"/>
    <lineage>
        <taxon>Eukaryota</taxon>
        <taxon>Metazoa</taxon>
        <taxon>Spiralia</taxon>
        <taxon>Lophotrochozoa</taxon>
        <taxon>Platyhelminthes</taxon>
        <taxon>Trematoda</taxon>
        <taxon>Digenea</taxon>
        <taxon>Opisthorchiida</taxon>
        <taxon>Opisthorchiata</taxon>
        <taxon>Opisthorchiidae</taxon>
        <taxon>Clonorchis</taxon>
    </lineage>
</organism>
<evidence type="ECO:0000313" key="12">
    <source>
        <dbReference type="Proteomes" id="UP000286415"/>
    </source>
</evidence>
<reference evidence="11 12" key="2">
    <citation type="journal article" date="2021" name="Genomics">
        <title>High-quality reference genome for Clonorchis sinensis.</title>
        <authorList>
            <person name="Young N.D."/>
            <person name="Stroehlein A.J."/>
            <person name="Kinkar L."/>
            <person name="Wang T."/>
            <person name="Sohn W.M."/>
            <person name="Chang B.C.H."/>
            <person name="Kaur P."/>
            <person name="Weisz D."/>
            <person name="Dudchenko O."/>
            <person name="Aiden E.L."/>
            <person name="Korhonen P.K."/>
            <person name="Gasser R.B."/>
        </authorList>
    </citation>
    <scope>NUCLEOTIDE SEQUENCE [LARGE SCALE GENOMIC DNA]</scope>
    <source>
        <strain evidence="11">Cs-k2</strain>
    </source>
</reference>
<evidence type="ECO:0000256" key="1">
    <source>
        <dbReference type="ARBA" id="ARBA00004123"/>
    </source>
</evidence>
<evidence type="ECO:0000256" key="4">
    <source>
        <dbReference type="ARBA" id="ARBA00022728"/>
    </source>
</evidence>
<keyword evidence="6" id="KW-0508">mRNA splicing</keyword>
<reference evidence="11 12" key="1">
    <citation type="journal article" date="2018" name="Biotechnol. Adv.">
        <title>Improved genomic resources and new bioinformatic workflow for the carcinogenic parasite Clonorchis sinensis: Biotechnological implications.</title>
        <authorList>
            <person name="Wang D."/>
            <person name="Korhonen P.K."/>
            <person name="Gasser R.B."/>
            <person name="Young N.D."/>
        </authorList>
    </citation>
    <scope>NUCLEOTIDE SEQUENCE [LARGE SCALE GENOMIC DNA]</scope>
    <source>
        <strain evidence="11">Cs-k2</strain>
    </source>
</reference>
<dbReference type="FunCoup" id="A0A3R7DBG7">
    <property type="interactions" value="724"/>
</dbReference>
<dbReference type="GO" id="GO:0003723">
    <property type="term" value="F:RNA binding"/>
    <property type="evidence" value="ECO:0007669"/>
    <property type="project" value="UniProtKB-KW"/>
</dbReference>
<dbReference type="OrthoDB" id="29543at2759"/>
<evidence type="ECO:0000256" key="6">
    <source>
        <dbReference type="ARBA" id="ARBA00023187"/>
    </source>
</evidence>
<accession>A0A3R7DBG7</accession>
<dbReference type="InterPro" id="IPR047575">
    <property type="entry name" value="Sm"/>
</dbReference>
<feature type="domain" description="Sm" evidence="10">
    <location>
        <begin position="92"/>
        <end position="177"/>
    </location>
</feature>
<dbReference type="GO" id="GO:0005681">
    <property type="term" value="C:spliceosomal complex"/>
    <property type="evidence" value="ECO:0007669"/>
    <property type="project" value="UniProtKB-KW"/>
</dbReference>
<dbReference type="AlphaFoldDB" id="A0A3R7DBG7"/>
<keyword evidence="3" id="KW-0507">mRNA processing</keyword>
<keyword evidence="8" id="KW-0687">Ribonucleoprotein</keyword>
<comment type="subcellular location">
    <subcellularLocation>
        <location evidence="1">Nucleus</location>
    </subcellularLocation>
</comment>
<evidence type="ECO:0000256" key="2">
    <source>
        <dbReference type="ARBA" id="ARBA00006850"/>
    </source>
</evidence>
<evidence type="ECO:0000256" key="7">
    <source>
        <dbReference type="ARBA" id="ARBA00023242"/>
    </source>
</evidence>
<dbReference type="Gene3D" id="2.30.30.100">
    <property type="match status" value="1"/>
</dbReference>
<evidence type="ECO:0000256" key="3">
    <source>
        <dbReference type="ARBA" id="ARBA00022664"/>
    </source>
</evidence>
<dbReference type="InterPro" id="IPR001163">
    <property type="entry name" value="Sm_dom_euk/arc"/>
</dbReference>
<name>A0A3R7DBG7_CLOSI</name>
<dbReference type="InterPro" id="IPR010920">
    <property type="entry name" value="LSM_dom_sf"/>
</dbReference>
<sequence>MQGLQNPCVQGAEEENFVGSEYSGGIIPVFEVEEAQVFLSELIRVIPPFGMHFTPSNCKVVQSLKNRFFVIGFYPYCLSEYPDVEQPVLVEEPLDLIRLSLDERIYVKMRHNRELRGTLHAFDSHLNMILGNAEETVTTLEIDEETFEEVYKTTKRTIPMLFIRGDGVILVSPPQKE</sequence>
<protein>
    <recommendedName>
        <fullName evidence="9">U6 snRNA-associated Sm-like protein LSm3</fullName>
    </recommendedName>
</protein>
<keyword evidence="5" id="KW-0694">RNA-binding</keyword>
<dbReference type="PANTHER" id="PTHR13110">
    <property type="entry name" value="U6 SNRNA-ASSOCIATED SM-LIKE PROTEIN LSM3"/>
    <property type="match status" value="1"/>
</dbReference>
<dbReference type="InParanoid" id="A0A3R7DBG7"/>
<dbReference type="Pfam" id="PF01423">
    <property type="entry name" value="LSM"/>
    <property type="match status" value="1"/>
</dbReference>
<dbReference type="CDD" id="cd01730">
    <property type="entry name" value="LSm3"/>
    <property type="match status" value="1"/>
</dbReference>
<dbReference type="FunFam" id="2.30.30.100:FF:000007">
    <property type="entry name" value="U6 snRNA-associated Sm-like protein LSm3"/>
    <property type="match status" value="1"/>
</dbReference>
<keyword evidence="4" id="KW-0747">Spliceosome</keyword>
<dbReference type="EMBL" id="NIRI02000042">
    <property type="protein sequence ID" value="KAG5448145.1"/>
    <property type="molecule type" value="Genomic_DNA"/>
</dbReference>
<dbReference type="GO" id="GO:0120115">
    <property type="term" value="C:Lsm2-8 complex"/>
    <property type="evidence" value="ECO:0007669"/>
    <property type="project" value="UniProtKB-ARBA"/>
</dbReference>
<dbReference type="InterPro" id="IPR034105">
    <property type="entry name" value="Lsm3"/>
</dbReference>
<evidence type="ECO:0000256" key="8">
    <source>
        <dbReference type="ARBA" id="ARBA00023274"/>
    </source>
</evidence>
<proteinExistence type="inferred from homology"/>
<dbReference type="STRING" id="79923.A0A3R7DBG7"/>
<comment type="caution">
    <text evidence="11">The sequence shown here is derived from an EMBL/GenBank/DDBJ whole genome shotgun (WGS) entry which is preliminary data.</text>
</comment>
<dbReference type="SUPFAM" id="SSF50182">
    <property type="entry name" value="Sm-like ribonucleoproteins"/>
    <property type="match status" value="1"/>
</dbReference>
<dbReference type="SMART" id="SM00651">
    <property type="entry name" value="Sm"/>
    <property type="match status" value="1"/>
</dbReference>
<dbReference type="PROSITE" id="PS52002">
    <property type="entry name" value="SM"/>
    <property type="match status" value="1"/>
</dbReference>
<evidence type="ECO:0000259" key="10">
    <source>
        <dbReference type="PROSITE" id="PS52002"/>
    </source>
</evidence>